<sequence>MEELIMEAYRKAETKDFFAITVHVERLLKKYYSLRDPRTWITTGEVRRILERQGLVFGDSWAVA</sequence>
<dbReference type="AlphaFoldDB" id="A0A1W2F2H2"/>
<gene>
    <name evidence="1" type="ORF">SAMN04488500_14013</name>
</gene>
<evidence type="ECO:0000313" key="1">
    <source>
        <dbReference type="EMBL" id="SMD16153.1"/>
    </source>
</evidence>
<protein>
    <submittedName>
        <fullName evidence="1">Uncharacterized protein</fullName>
    </submittedName>
</protein>
<proteinExistence type="predicted"/>
<name>A0A1W2F2H2_9FIRM</name>
<organism evidence="1 2">
    <name type="scientific">Sporomusa malonica</name>
    <dbReference type="NCBI Taxonomy" id="112901"/>
    <lineage>
        <taxon>Bacteria</taxon>
        <taxon>Bacillati</taxon>
        <taxon>Bacillota</taxon>
        <taxon>Negativicutes</taxon>
        <taxon>Selenomonadales</taxon>
        <taxon>Sporomusaceae</taxon>
        <taxon>Sporomusa</taxon>
    </lineage>
</organism>
<accession>A0A1W2F2H2</accession>
<dbReference type="Proteomes" id="UP000192738">
    <property type="component" value="Unassembled WGS sequence"/>
</dbReference>
<dbReference type="STRING" id="112901.SAMN04488500_14013"/>
<dbReference type="RefSeq" id="WP_084578467.1">
    <property type="nucleotide sequence ID" value="NZ_CP155572.1"/>
</dbReference>
<reference evidence="1 2" key="1">
    <citation type="submission" date="2017-04" db="EMBL/GenBank/DDBJ databases">
        <authorList>
            <person name="Afonso C.L."/>
            <person name="Miller P.J."/>
            <person name="Scott M.A."/>
            <person name="Spackman E."/>
            <person name="Goraichik I."/>
            <person name="Dimitrov K.M."/>
            <person name="Suarez D.L."/>
            <person name="Swayne D.E."/>
        </authorList>
    </citation>
    <scope>NUCLEOTIDE SEQUENCE [LARGE SCALE GENOMIC DNA]</scope>
    <source>
        <strain evidence="1 2">DSM 5090</strain>
    </source>
</reference>
<evidence type="ECO:0000313" key="2">
    <source>
        <dbReference type="Proteomes" id="UP000192738"/>
    </source>
</evidence>
<dbReference type="EMBL" id="FWXI01000040">
    <property type="protein sequence ID" value="SMD16153.1"/>
    <property type="molecule type" value="Genomic_DNA"/>
</dbReference>
<keyword evidence="2" id="KW-1185">Reference proteome</keyword>